<organism evidence="2 3">
    <name type="scientific">Terasakiispira papahanaumokuakeensis</name>
    <dbReference type="NCBI Taxonomy" id="197479"/>
    <lineage>
        <taxon>Bacteria</taxon>
        <taxon>Pseudomonadati</taxon>
        <taxon>Pseudomonadota</taxon>
        <taxon>Gammaproteobacteria</taxon>
        <taxon>Oceanospirillales</taxon>
        <taxon>Terasakiispira</taxon>
    </lineage>
</organism>
<gene>
    <name evidence="2" type="ORF">BFW38_09060</name>
</gene>
<dbReference type="RefSeq" id="WP_068998089.1">
    <property type="nucleotide sequence ID" value="NZ_MDTQ01000001.1"/>
</dbReference>
<dbReference type="Pfam" id="PF00069">
    <property type="entry name" value="Pkinase"/>
    <property type="match status" value="1"/>
</dbReference>
<name>A0A1E2V9Y7_9GAMM</name>
<proteinExistence type="predicted"/>
<dbReference type="SMART" id="SM00220">
    <property type="entry name" value="S_TKc"/>
    <property type="match status" value="1"/>
</dbReference>
<dbReference type="InterPro" id="IPR011009">
    <property type="entry name" value="Kinase-like_dom_sf"/>
</dbReference>
<dbReference type="AlphaFoldDB" id="A0A1E2V9Y7"/>
<dbReference type="InterPro" id="IPR008271">
    <property type="entry name" value="Ser/Thr_kinase_AS"/>
</dbReference>
<keyword evidence="2" id="KW-0723">Serine/threonine-protein kinase</keyword>
<dbReference type="PANTHER" id="PTHR24359">
    <property type="entry name" value="SERINE/THREONINE-PROTEIN KINASE SBK1"/>
    <property type="match status" value="1"/>
</dbReference>
<evidence type="ECO:0000313" key="3">
    <source>
        <dbReference type="Proteomes" id="UP000094291"/>
    </source>
</evidence>
<dbReference type="Proteomes" id="UP000094291">
    <property type="component" value="Unassembled WGS sequence"/>
</dbReference>
<accession>A0A1E2V9Y7</accession>
<dbReference type="Gene3D" id="1.10.510.10">
    <property type="entry name" value="Transferase(Phosphotransferase) domain 1"/>
    <property type="match status" value="1"/>
</dbReference>
<evidence type="ECO:0000313" key="2">
    <source>
        <dbReference type="EMBL" id="ODC03672.1"/>
    </source>
</evidence>
<dbReference type="OrthoDB" id="9801841at2"/>
<keyword evidence="3" id="KW-1185">Reference proteome</keyword>
<evidence type="ECO:0000259" key="1">
    <source>
        <dbReference type="PROSITE" id="PS50011"/>
    </source>
</evidence>
<dbReference type="PROSITE" id="PS50011">
    <property type="entry name" value="PROTEIN_KINASE_DOM"/>
    <property type="match status" value="1"/>
</dbReference>
<dbReference type="SUPFAM" id="SSF56112">
    <property type="entry name" value="Protein kinase-like (PK-like)"/>
    <property type="match status" value="1"/>
</dbReference>
<protein>
    <submittedName>
        <fullName evidence="2">Serine/threonine protein kinase</fullName>
    </submittedName>
</protein>
<comment type="caution">
    <text evidence="2">The sequence shown here is derived from an EMBL/GenBank/DDBJ whole genome shotgun (WGS) entry which is preliminary data.</text>
</comment>
<dbReference type="STRING" id="197479.BFW38_09060"/>
<dbReference type="GO" id="GO:0004674">
    <property type="term" value="F:protein serine/threonine kinase activity"/>
    <property type="evidence" value="ECO:0007669"/>
    <property type="project" value="UniProtKB-KW"/>
</dbReference>
<dbReference type="EMBL" id="MDTQ01000001">
    <property type="protein sequence ID" value="ODC03672.1"/>
    <property type="molecule type" value="Genomic_DNA"/>
</dbReference>
<sequence>MTKLPQRPSSSAEDPSRALLQQFYISEEQSLYLMRHEDAERIRQWVQLCQDQLRTLGFRNVYFIGKGAYGFVFGAQEADNSRRSHQGTANATAQVSTLAPHQAYVFKFSRINLPQAVQDRLEEEAWMQARIEHPNIPKVIEFTRIQRQSVLITQKAQGLDLDRYILRHGPLSPRLVVKIALQLIDLLRALRHHRNDNGEPTPLVHGDIKPSNIVFDSEQEQIQLVDWGSSVFAQEDHQGLPVGPTQMTRVSEHAHQTNAKLGDVYFIGEEQLNGYPSSPRFDEQGFAATLYAIASGQTCRYGYEAIPATALGLPRPFAEGLQQLLSGSPIERQQAGDQLLRSGPLMEHWVMLDLPNPPLKPQIPIWHYDGDPEIETVVYSSRLSFLRQGQADPAVLAYVGDVELEKYYKNFMDGMGPTERALMAAVSRLGRYPIVGGLAIRWSEEQLLIDSSLNLHDSTLKLPFIHAVNTLVTLARALHHEGVFKCCMFDAKVTRHLHRDDEQSPFTPPKDWHIPYTMASIAPADDDQSRHHSYFEDGDDPDELLQLPHSILNKIAQLNEIRHTGLIIFEVLPTHLKLHSHYVLLDASRETAFATLLNDIVQAIPDIQGLGVSGFMKMPYKNTRYFTKQTRLPDHFYPRNPKAMEPSRSQD</sequence>
<keyword evidence="2" id="KW-0808">Transferase</keyword>
<reference evidence="2 3" key="1">
    <citation type="submission" date="2016-08" db="EMBL/GenBank/DDBJ databases">
        <authorList>
            <person name="Seilhamer J.J."/>
        </authorList>
    </citation>
    <scope>NUCLEOTIDE SEQUENCE [LARGE SCALE GENOMIC DNA]</scope>
    <source>
        <strain evidence="2 3">PH27A</strain>
    </source>
</reference>
<dbReference type="InterPro" id="IPR000719">
    <property type="entry name" value="Prot_kinase_dom"/>
</dbReference>
<dbReference type="GO" id="GO:0005524">
    <property type="term" value="F:ATP binding"/>
    <property type="evidence" value="ECO:0007669"/>
    <property type="project" value="InterPro"/>
</dbReference>
<keyword evidence="2" id="KW-0418">Kinase</keyword>
<dbReference type="PROSITE" id="PS00108">
    <property type="entry name" value="PROTEIN_KINASE_ST"/>
    <property type="match status" value="1"/>
</dbReference>
<dbReference type="PANTHER" id="PTHR24359:SF1">
    <property type="entry name" value="INHIBITOR OF NUCLEAR FACTOR KAPPA-B KINASE EPSILON SUBUNIT HOMOLOG 1-RELATED"/>
    <property type="match status" value="1"/>
</dbReference>
<feature type="domain" description="Protein kinase" evidence="1">
    <location>
        <begin position="58"/>
        <end position="346"/>
    </location>
</feature>